<comment type="caution">
    <text evidence="2">The sequence shown here is derived from an EMBL/GenBank/DDBJ whole genome shotgun (WGS) entry which is preliminary data.</text>
</comment>
<dbReference type="SUPFAM" id="SSF51556">
    <property type="entry name" value="Metallo-dependent hydrolases"/>
    <property type="match status" value="1"/>
</dbReference>
<gene>
    <name evidence="2" type="ORF">IF188_13335</name>
</gene>
<dbReference type="Pfam" id="PF07969">
    <property type="entry name" value="Amidohydro_3"/>
    <property type="match status" value="1"/>
</dbReference>
<dbReference type="SUPFAM" id="SSF51338">
    <property type="entry name" value="Composite domain of metallo-dependent hydrolases"/>
    <property type="match status" value="1"/>
</dbReference>
<protein>
    <submittedName>
        <fullName evidence="2">Amidohydrolase family protein</fullName>
    </submittedName>
</protein>
<evidence type="ECO:0000259" key="1">
    <source>
        <dbReference type="Pfam" id="PF07969"/>
    </source>
</evidence>
<dbReference type="InterPro" id="IPR050378">
    <property type="entry name" value="Metallo-dep_Hydrolases_sf"/>
</dbReference>
<dbReference type="RefSeq" id="WP_191172289.1">
    <property type="nucleotide sequence ID" value="NZ_JACXZS010000008.1"/>
</dbReference>
<evidence type="ECO:0000313" key="2">
    <source>
        <dbReference type="EMBL" id="MBD3942680.1"/>
    </source>
</evidence>
<organism evidence="2 3">
    <name type="scientific">Microbacterium helvum</name>
    <dbReference type="NCBI Taxonomy" id="2773713"/>
    <lineage>
        <taxon>Bacteria</taxon>
        <taxon>Bacillati</taxon>
        <taxon>Actinomycetota</taxon>
        <taxon>Actinomycetes</taxon>
        <taxon>Micrococcales</taxon>
        <taxon>Microbacteriaceae</taxon>
        <taxon>Microbacterium</taxon>
    </lineage>
</organism>
<name>A0ABR8NPV5_9MICO</name>
<dbReference type="EMBL" id="JACXZS010000008">
    <property type="protein sequence ID" value="MBD3942680.1"/>
    <property type="molecule type" value="Genomic_DNA"/>
</dbReference>
<dbReference type="PANTHER" id="PTHR11647:SF1">
    <property type="entry name" value="COLLAPSIN RESPONSE MEDIATOR PROTEIN"/>
    <property type="match status" value="1"/>
</dbReference>
<evidence type="ECO:0000313" key="3">
    <source>
        <dbReference type="Proteomes" id="UP000598426"/>
    </source>
</evidence>
<dbReference type="InterPro" id="IPR032466">
    <property type="entry name" value="Metal_Hydrolase"/>
</dbReference>
<keyword evidence="3" id="KW-1185">Reference proteome</keyword>
<accession>A0ABR8NPV5</accession>
<feature type="domain" description="Amidohydrolase 3" evidence="1">
    <location>
        <begin position="52"/>
        <end position="501"/>
    </location>
</feature>
<proteinExistence type="predicted"/>
<dbReference type="InterPro" id="IPR013108">
    <property type="entry name" value="Amidohydro_3"/>
</dbReference>
<dbReference type="PANTHER" id="PTHR11647">
    <property type="entry name" value="HYDRANTOINASE/DIHYDROPYRIMIDINASE FAMILY MEMBER"/>
    <property type="match status" value="1"/>
</dbReference>
<dbReference type="Gene3D" id="3.20.20.140">
    <property type="entry name" value="Metal-dependent hydrolases"/>
    <property type="match status" value="2"/>
</dbReference>
<sequence length="522" mass="54179">MSSTPVRTALVGGLVADGSGDDPRAADVLLADGRVEAIVPAGERPRAGYDARIVDCAGRVVAPGFVDIHCHSDLSRFAYPGNASRVTQGVTTEVVGNCGMSPAPGNSDRAGLARIISTIDVTPDFEWTWSDLDGWLRALDDAQAATNVAAQVGHGSARFTVAGGAARRLDDDELDALENELHAALHAGCLGVSVGLMYAPGEAATARELELVGRVVASHDAVLSAHLRNYGTRALGTAVDELAAPAAKAGARLQISHLRGVGDADGYADVVAQLDDLRAAGVDVAADAYPYVHGHTTLLQLLPSALRAAGPDAAVDATKADLPAVARQLAATGYAPEQLIVMKASRTPEAVGPVAERFDGDPWLWLAGLIVANDGLVDVAVESGRWADVDLAYRTPWISVASDGTALDENHTASAAHPRSWGAFSAGYRRMRDLGASVGEAVRRMSTAPAARVGLVSGIAPGLRADVVVFDDVRFDSAATFDRPATPSSGIDHVFVNGVAVMESGRQTPHRPGVLLRKGSNE</sequence>
<dbReference type="InterPro" id="IPR011059">
    <property type="entry name" value="Metal-dep_hydrolase_composite"/>
</dbReference>
<dbReference type="Proteomes" id="UP000598426">
    <property type="component" value="Unassembled WGS sequence"/>
</dbReference>
<reference evidence="2 3" key="1">
    <citation type="submission" date="2020-09" db="EMBL/GenBank/DDBJ databases">
        <title>Isolation and identification of active actinomycetes.</title>
        <authorList>
            <person name="Li X."/>
        </authorList>
    </citation>
    <scope>NUCLEOTIDE SEQUENCE [LARGE SCALE GENOMIC DNA]</scope>
    <source>
        <strain evidence="2 3">NEAU-LLC</strain>
    </source>
</reference>